<reference evidence="10 11" key="1">
    <citation type="submission" date="2019-11" db="EMBL/GenBank/DDBJ databases">
        <title>Gracilibacillus salitolerans sp. nov., a moderate halophile isolated from a saline soil in northwest China.</title>
        <authorList>
            <person name="Gan L."/>
        </authorList>
    </citation>
    <scope>NUCLEOTIDE SEQUENCE [LARGE SCALE GENOMIC DNA]</scope>
    <source>
        <strain evidence="10 11">SCU50</strain>
    </source>
</reference>
<organism evidence="10 11">
    <name type="scientific">Gracilibacillus salitolerans</name>
    <dbReference type="NCBI Taxonomy" id="2663022"/>
    <lineage>
        <taxon>Bacteria</taxon>
        <taxon>Bacillati</taxon>
        <taxon>Bacillota</taxon>
        <taxon>Bacilli</taxon>
        <taxon>Bacillales</taxon>
        <taxon>Bacillaceae</taxon>
        <taxon>Gracilibacillus</taxon>
    </lineage>
</organism>
<name>A0A5Q2TIT5_9BACI</name>
<dbReference type="EMBL" id="CP045915">
    <property type="protein sequence ID" value="QGH34041.1"/>
    <property type="molecule type" value="Genomic_DNA"/>
</dbReference>
<keyword evidence="6 7" id="KW-0902">Two-component regulatory system</keyword>
<dbReference type="GO" id="GO:0046983">
    <property type="term" value="F:protein dimerization activity"/>
    <property type="evidence" value="ECO:0007669"/>
    <property type="project" value="InterPro"/>
</dbReference>
<dbReference type="GO" id="GO:0004721">
    <property type="term" value="F:phosphoprotein phosphatase activity"/>
    <property type="evidence" value="ECO:0007669"/>
    <property type="project" value="UniProtKB-UniRule"/>
</dbReference>
<comment type="subcellular location">
    <subcellularLocation>
        <location evidence="7">Cytoplasm</location>
    </subcellularLocation>
</comment>
<feature type="coiled-coil region" evidence="8">
    <location>
        <begin position="25"/>
        <end position="137"/>
    </location>
</feature>
<evidence type="ECO:0000313" key="11">
    <source>
        <dbReference type="Proteomes" id="UP000339690"/>
    </source>
</evidence>
<dbReference type="InterPro" id="IPR016381">
    <property type="entry name" value="Sig_transdc_His_kinase_DegS"/>
</dbReference>
<dbReference type="EC" id="3.1.3.-" evidence="7"/>
<protein>
    <recommendedName>
        <fullName evidence="7">Signal transduction histidine-protein kinase/phosphatase DegS</fullName>
        <ecNumber evidence="7">2.7.13.3</ecNumber>
        <ecNumber evidence="7">3.1.3.-</ecNumber>
    </recommendedName>
</protein>
<dbReference type="GO" id="GO:0000155">
    <property type="term" value="F:phosphorelay sensor kinase activity"/>
    <property type="evidence" value="ECO:0007669"/>
    <property type="project" value="UniProtKB-UniRule"/>
</dbReference>
<evidence type="ECO:0000256" key="1">
    <source>
        <dbReference type="ARBA" id="ARBA00000085"/>
    </source>
</evidence>
<dbReference type="Pfam" id="PF07730">
    <property type="entry name" value="HisKA_3"/>
    <property type="match status" value="1"/>
</dbReference>
<dbReference type="InterPro" id="IPR008595">
    <property type="entry name" value="DegS"/>
</dbReference>
<dbReference type="AlphaFoldDB" id="A0A5Q2TIT5"/>
<keyword evidence="7" id="KW-0963">Cytoplasm</keyword>
<evidence type="ECO:0000256" key="6">
    <source>
        <dbReference type="ARBA" id="ARBA00023012"/>
    </source>
</evidence>
<keyword evidence="11" id="KW-1185">Reference proteome</keyword>
<evidence type="ECO:0000259" key="9">
    <source>
        <dbReference type="PROSITE" id="PS50109"/>
    </source>
</evidence>
<dbReference type="SUPFAM" id="SSF55874">
    <property type="entry name" value="ATPase domain of HSP90 chaperone/DNA topoisomerase II/histidine kinase"/>
    <property type="match status" value="1"/>
</dbReference>
<keyword evidence="4 7" id="KW-0418">Kinase</keyword>
<dbReference type="InterPro" id="IPR050482">
    <property type="entry name" value="Sensor_HK_TwoCompSys"/>
</dbReference>
<keyword evidence="8" id="KW-0175">Coiled coil</keyword>
<dbReference type="Gene3D" id="1.20.5.1930">
    <property type="match status" value="1"/>
</dbReference>
<dbReference type="PANTHER" id="PTHR24421:SF55">
    <property type="entry name" value="SENSOR HISTIDINE KINASE YDFH"/>
    <property type="match status" value="1"/>
</dbReference>
<dbReference type="GO" id="GO:0016020">
    <property type="term" value="C:membrane"/>
    <property type="evidence" value="ECO:0007669"/>
    <property type="project" value="InterPro"/>
</dbReference>
<dbReference type="SMART" id="SM00387">
    <property type="entry name" value="HATPase_c"/>
    <property type="match status" value="1"/>
</dbReference>
<keyword evidence="7" id="KW-0378">Hydrolase</keyword>
<gene>
    <name evidence="10" type="ORF">GI584_08405</name>
</gene>
<keyword evidence="5 7" id="KW-0067">ATP-binding</keyword>
<dbReference type="CDD" id="cd16917">
    <property type="entry name" value="HATPase_UhpB-NarQ-NarX-like"/>
    <property type="match status" value="1"/>
</dbReference>
<dbReference type="Pfam" id="PF05384">
    <property type="entry name" value="DegS"/>
    <property type="match status" value="1"/>
</dbReference>
<dbReference type="PANTHER" id="PTHR24421">
    <property type="entry name" value="NITRATE/NITRITE SENSOR PROTEIN NARX-RELATED"/>
    <property type="match status" value="1"/>
</dbReference>
<comment type="catalytic activity">
    <reaction evidence="1 7">
        <text>ATP + protein L-histidine = ADP + protein N-phospho-L-histidine.</text>
        <dbReference type="EC" id="2.7.13.3"/>
    </reaction>
</comment>
<evidence type="ECO:0000256" key="4">
    <source>
        <dbReference type="ARBA" id="ARBA00022777"/>
    </source>
</evidence>
<dbReference type="GO" id="GO:0005524">
    <property type="term" value="F:ATP binding"/>
    <property type="evidence" value="ECO:0007669"/>
    <property type="project" value="UniProtKB-UniRule"/>
</dbReference>
<sequence length="383" mass="44637">MYMKHTDRTLDYIIDEMIDTVKNSKDEVFEIAEESRKEYETLEHELAILKEDVATVIEEGDLLEKKVKLARKKLAEVSKNFKEYSEDKIRKVYDQAHQLQTDLVVTRDKEKVLRERRDEIELRLKSIEQMVERAEGLVGKISIVLNYLNEDFKEVSDLISDAHQKQEFGLKIIEAQEEERRRLSREMHDGPAQMLANIMLRSEIVDRTFKKGDVDSAVKEMRNVRVMIRDSLYEVRRIIYDLRPMALDDLGLIPTIKKYIRTLEDQHPNIRFKYQSSNERLHSHYEVALFRLIQESIQNAMKHAEAELIVVELDISNERVVATITDNGKGFEQSEKKDKSFGIIGMHERVEILGGELKINSKKGTGTRVSIMIPVEQDTTTAN</sequence>
<accession>A0A5Q2TIT5</accession>
<keyword evidence="3 7" id="KW-0547">Nucleotide-binding</keyword>
<feature type="domain" description="Histidine kinase" evidence="9">
    <location>
        <begin position="182"/>
        <end position="377"/>
    </location>
</feature>
<keyword evidence="2 7" id="KW-0808">Transferase</keyword>
<evidence type="ECO:0000256" key="2">
    <source>
        <dbReference type="ARBA" id="ARBA00022679"/>
    </source>
</evidence>
<dbReference type="GO" id="GO:0005737">
    <property type="term" value="C:cytoplasm"/>
    <property type="evidence" value="ECO:0007669"/>
    <property type="project" value="UniProtKB-SubCell"/>
</dbReference>
<dbReference type="PIRSF" id="PIRSF003169">
    <property type="entry name" value="STHK_DegS"/>
    <property type="match status" value="1"/>
</dbReference>
<evidence type="ECO:0000256" key="3">
    <source>
        <dbReference type="ARBA" id="ARBA00022741"/>
    </source>
</evidence>
<dbReference type="InterPro" id="IPR011712">
    <property type="entry name" value="Sig_transdc_His_kin_sub3_dim/P"/>
</dbReference>
<comment type="function">
    <text evidence="7">Member of the two-component regulatory system DegS/DegU, which plays an important role in the transition growth phase.</text>
</comment>
<keyword evidence="7" id="KW-0904">Protein phosphatase</keyword>
<evidence type="ECO:0000256" key="8">
    <source>
        <dbReference type="SAM" id="Coils"/>
    </source>
</evidence>
<dbReference type="Pfam" id="PF02518">
    <property type="entry name" value="HATPase_c"/>
    <property type="match status" value="1"/>
</dbReference>
<evidence type="ECO:0000256" key="7">
    <source>
        <dbReference type="PIRNR" id="PIRNR003169"/>
    </source>
</evidence>
<dbReference type="InterPro" id="IPR036890">
    <property type="entry name" value="HATPase_C_sf"/>
</dbReference>
<dbReference type="Gene3D" id="3.30.565.10">
    <property type="entry name" value="Histidine kinase-like ATPase, C-terminal domain"/>
    <property type="match status" value="1"/>
</dbReference>
<proteinExistence type="predicted"/>
<dbReference type="Proteomes" id="UP000339690">
    <property type="component" value="Chromosome"/>
</dbReference>
<dbReference type="InterPro" id="IPR005467">
    <property type="entry name" value="His_kinase_dom"/>
</dbReference>
<evidence type="ECO:0000313" key="10">
    <source>
        <dbReference type="EMBL" id="QGH34041.1"/>
    </source>
</evidence>
<evidence type="ECO:0000256" key="5">
    <source>
        <dbReference type="ARBA" id="ARBA00022840"/>
    </source>
</evidence>
<dbReference type="KEGG" id="grc:GI584_08405"/>
<dbReference type="PROSITE" id="PS50109">
    <property type="entry name" value="HIS_KIN"/>
    <property type="match status" value="1"/>
</dbReference>
<dbReference type="EC" id="2.7.13.3" evidence="7"/>
<dbReference type="InterPro" id="IPR003594">
    <property type="entry name" value="HATPase_dom"/>
</dbReference>